<proteinExistence type="predicted"/>
<keyword evidence="1" id="KW-1133">Transmembrane helix</keyword>
<sequence length="155" mass="17185">MTRFFHDVVPWWHLISPAFVIFVVLPLLYWITTKRGAWSGWHELAESHGVDAWPGDASDLGAPRYCRIRRRDGCAPQKFDRQLRVAAAPTALCLRVECCATGMMRPLAVPWRAVRDDGFQSTCGIPLGQLALGDDVFVTLDWAIHAGVLAAKGAV</sequence>
<organism evidence="2 3">
    <name type="scientific">Pelagomonas calceolata</name>
    <dbReference type="NCBI Taxonomy" id="35677"/>
    <lineage>
        <taxon>Eukaryota</taxon>
        <taxon>Sar</taxon>
        <taxon>Stramenopiles</taxon>
        <taxon>Ochrophyta</taxon>
        <taxon>Pelagophyceae</taxon>
        <taxon>Pelagomonadales</taxon>
        <taxon>Pelagomonadaceae</taxon>
        <taxon>Pelagomonas</taxon>
    </lineage>
</organism>
<dbReference type="EMBL" id="CAKKNE010000005">
    <property type="protein sequence ID" value="CAH0377077.1"/>
    <property type="molecule type" value="Genomic_DNA"/>
</dbReference>
<dbReference type="AlphaFoldDB" id="A0A8J2X379"/>
<feature type="transmembrane region" description="Helical" evidence="1">
    <location>
        <begin position="12"/>
        <end position="31"/>
    </location>
</feature>
<evidence type="ECO:0000313" key="2">
    <source>
        <dbReference type="EMBL" id="CAH0377077.1"/>
    </source>
</evidence>
<evidence type="ECO:0000256" key="1">
    <source>
        <dbReference type="SAM" id="Phobius"/>
    </source>
</evidence>
<keyword evidence="3" id="KW-1185">Reference proteome</keyword>
<gene>
    <name evidence="2" type="ORF">PECAL_5P16570</name>
</gene>
<dbReference type="OrthoDB" id="10451381at2759"/>
<keyword evidence="1" id="KW-0472">Membrane</keyword>
<keyword evidence="1" id="KW-0812">Transmembrane</keyword>
<evidence type="ECO:0000313" key="3">
    <source>
        <dbReference type="Proteomes" id="UP000789595"/>
    </source>
</evidence>
<reference evidence="2" key="1">
    <citation type="submission" date="2021-11" db="EMBL/GenBank/DDBJ databases">
        <authorList>
            <consortium name="Genoscope - CEA"/>
            <person name="William W."/>
        </authorList>
    </citation>
    <scope>NUCLEOTIDE SEQUENCE</scope>
</reference>
<comment type="caution">
    <text evidence="2">The sequence shown here is derived from an EMBL/GenBank/DDBJ whole genome shotgun (WGS) entry which is preliminary data.</text>
</comment>
<accession>A0A8J2X379</accession>
<name>A0A8J2X379_9STRA</name>
<protein>
    <submittedName>
        <fullName evidence="2">Uncharacterized protein</fullName>
    </submittedName>
</protein>
<dbReference type="Proteomes" id="UP000789595">
    <property type="component" value="Unassembled WGS sequence"/>
</dbReference>